<evidence type="ECO:0000313" key="1">
    <source>
        <dbReference type="EMBL" id="KYN27500.1"/>
    </source>
</evidence>
<proteinExistence type="predicted"/>
<dbReference type="AlphaFoldDB" id="A0A151JMH6"/>
<dbReference type="EMBL" id="KQ978924">
    <property type="protein sequence ID" value="KYN27500.1"/>
    <property type="molecule type" value="Genomic_DNA"/>
</dbReference>
<gene>
    <name evidence="1" type="ORF">ALC57_03109</name>
</gene>
<accession>A0A151JMH6</accession>
<name>A0A151JMH6_9HYME</name>
<organism evidence="1 2">
    <name type="scientific">Trachymyrmex cornetzi</name>
    <dbReference type="NCBI Taxonomy" id="471704"/>
    <lineage>
        <taxon>Eukaryota</taxon>
        <taxon>Metazoa</taxon>
        <taxon>Ecdysozoa</taxon>
        <taxon>Arthropoda</taxon>
        <taxon>Hexapoda</taxon>
        <taxon>Insecta</taxon>
        <taxon>Pterygota</taxon>
        <taxon>Neoptera</taxon>
        <taxon>Endopterygota</taxon>
        <taxon>Hymenoptera</taxon>
        <taxon>Apocrita</taxon>
        <taxon>Aculeata</taxon>
        <taxon>Formicoidea</taxon>
        <taxon>Formicidae</taxon>
        <taxon>Myrmicinae</taxon>
        <taxon>Trachymyrmex</taxon>
    </lineage>
</organism>
<dbReference type="Proteomes" id="UP000078492">
    <property type="component" value="Unassembled WGS sequence"/>
</dbReference>
<sequence length="54" mass="6298">MSAAGVIELHQTTAHMTAVEYVDILEIVRERDFQQTNIRPLRSYRTTVLFTMLM</sequence>
<evidence type="ECO:0000313" key="2">
    <source>
        <dbReference type="Proteomes" id="UP000078492"/>
    </source>
</evidence>
<protein>
    <submittedName>
        <fullName evidence="1">Uncharacterized protein</fullName>
    </submittedName>
</protein>
<keyword evidence="2" id="KW-1185">Reference proteome</keyword>
<reference evidence="1 2" key="1">
    <citation type="submission" date="2015-09" db="EMBL/GenBank/DDBJ databases">
        <title>Trachymyrmex cornetzi WGS genome.</title>
        <authorList>
            <person name="Nygaard S."/>
            <person name="Hu H."/>
            <person name="Boomsma J."/>
            <person name="Zhang G."/>
        </authorList>
    </citation>
    <scope>NUCLEOTIDE SEQUENCE [LARGE SCALE GENOMIC DNA]</scope>
    <source>
        <strain evidence="1">Tcor2-1</strain>
        <tissue evidence="1">Whole body</tissue>
    </source>
</reference>